<dbReference type="RefSeq" id="WP_089412339.1">
    <property type="nucleotide sequence ID" value="NZ_FZQA01000003.1"/>
</dbReference>
<dbReference type="SUPFAM" id="SSF48452">
    <property type="entry name" value="TPR-like"/>
    <property type="match status" value="1"/>
</dbReference>
<dbReference type="EMBL" id="FZQA01000003">
    <property type="protein sequence ID" value="SNT73573.1"/>
    <property type="molecule type" value="Genomic_DNA"/>
</dbReference>
<dbReference type="AlphaFoldDB" id="A0A239PU57"/>
<evidence type="ECO:0000313" key="1">
    <source>
        <dbReference type="EMBL" id="SNT73573.1"/>
    </source>
</evidence>
<keyword evidence="2" id="KW-1185">Reference proteome</keyword>
<proteinExistence type="predicted"/>
<reference evidence="1 2" key="1">
    <citation type="submission" date="2017-07" db="EMBL/GenBank/DDBJ databases">
        <authorList>
            <person name="Sun Z.S."/>
            <person name="Albrecht U."/>
            <person name="Echele G."/>
            <person name="Lee C.C."/>
        </authorList>
    </citation>
    <scope>NUCLEOTIDE SEQUENCE [LARGE SCALE GENOMIC DNA]</scope>
    <source>
        <strain evidence="1 2">CGMCC 1.12710</strain>
    </source>
</reference>
<dbReference type="Gene3D" id="1.25.40.10">
    <property type="entry name" value="Tetratricopeptide repeat domain"/>
    <property type="match status" value="1"/>
</dbReference>
<organism evidence="1 2">
    <name type="scientific">Amphiplicatus metriothermophilus</name>
    <dbReference type="NCBI Taxonomy" id="1519374"/>
    <lineage>
        <taxon>Bacteria</taxon>
        <taxon>Pseudomonadati</taxon>
        <taxon>Pseudomonadota</taxon>
        <taxon>Alphaproteobacteria</taxon>
        <taxon>Parvularculales</taxon>
        <taxon>Parvularculaceae</taxon>
        <taxon>Amphiplicatus</taxon>
    </lineage>
</organism>
<name>A0A239PU57_9PROT</name>
<gene>
    <name evidence="1" type="ORF">SAMN06297382_1883</name>
</gene>
<sequence>MIGLHIAALAAALAVSEPLPLAHEVLDTRYEECVARLGESIAEARKAAERWHADGGGAPALHCLAVADLAAGYPKLAAVRLLELADRPDAGDDLVRARILAQAARAWLEAGEIGLAAEALDAAFARAPEAGELYLTAAKIRLAREEYQAAADAVTKAEQAGFVSTDAYVDRARAHMALLKHRAAAEDVVAALKLDPMNVDALVLRGELQQLGVAIDAHYRRLEETDDGGAR</sequence>
<dbReference type="Proteomes" id="UP000198346">
    <property type="component" value="Unassembled WGS sequence"/>
</dbReference>
<dbReference type="OrthoDB" id="8480494at2"/>
<evidence type="ECO:0000313" key="2">
    <source>
        <dbReference type="Proteomes" id="UP000198346"/>
    </source>
</evidence>
<protein>
    <submittedName>
        <fullName evidence="1">Uncharacterized protein</fullName>
    </submittedName>
</protein>
<accession>A0A239PU57</accession>
<dbReference type="InterPro" id="IPR011990">
    <property type="entry name" value="TPR-like_helical_dom_sf"/>
</dbReference>